<evidence type="ECO:0000256" key="3">
    <source>
        <dbReference type="PIRSR" id="PIRSR613078-2"/>
    </source>
</evidence>
<feature type="binding site" evidence="3">
    <location>
        <begin position="79"/>
        <end position="82"/>
    </location>
    <ligand>
        <name>substrate</name>
    </ligand>
</feature>
<comment type="caution">
    <text evidence="4">The sequence shown here is derived from an EMBL/GenBank/DDBJ whole genome shotgun (WGS) entry which is preliminary data.</text>
</comment>
<evidence type="ECO:0000313" key="4">
    <source>
        <dbReference type="EMBL" id="TDC19232.1"/>
    </source>
</evidence>
<keyword evidence="1" id="KW-0378">Hydrolase</keyword>
<evidence type="ECO:0000256" key="2">
    <source>
        <dbReference type="PIRSR" id="PIRSR613078-1"/>
    </source>
</evidence>
<proteinExistence type="predicted"/>
<dbReference type="PANTHER" id="PTHR46517:SF1">
    <property type="entry name" value="FRUCTOSE-2,6-BISPHOSPHATASE TIGAR"/>
    <property type="match status" value="1"/>
</dbReference>
<sequence length="173" mass="19518">MRTRLIYETHSTTLDNENGIATGWLPGELSAAGWQQSKELGERRQGVDVVFSSDLARAVRTVELSGLTVPHLQDWRLRECNYGELNGAPVDALDPRVERVRTAFPGGQSYTDVMELTRSFLEDLKRWYGGSVVLVVAHSANRWALDHLLGGGVPMEELIESPFKWQPGWEYEF</sequence>
<dbReference type="GO" id="GO:0045820">
    <property type="term" value="P:negative regulation of glycolytic process"/>
    <property type="evidence" value="ECO:0007669"/>
    <property type="project" value="TreeGrafter"/>
</dbReference>
<feature type="binding site" evidence="3">
    <location>
        <begin position="22"/>
        <end position="23"/>
    </location>
    <ligand>
        <name>substrate</name>
    </ligand>
</feature>
<protein>
    <submittedName>
        <fullName evidence="4">Histidine phosphatase family protein</fullName>
    </submittedName>
</protein>
<dbReference type="PANTHER" id="PTHR46517">
    <property type="entry name" value="FRUCTOSE-2,6-BISPHOSPHATASE TIGAR"/>
    <property type="match status" value="1"/>
</dbReference>
<dbReference type="InterPro" id="IPR051695">
    <property type="entry name" value="Phosphoglycerate_Mutase"/>
</dbReference>
<dbReference type="AlphaFoldDB" id="A0A4R4PEA2"/>
<dbReference type="CDD" id="cd07067">
    <property type="entry name" value="HP_PGM_like"/>
    <property type="match status" value="1"/>
</dbReference>
<dbReference type="Pfam" id="PF00300">
    <property type="entry name" value="His_Phos_1"/>
    <property type="match status" value="1"/>
</dbReference>
<dbReference type="Gene3D" id="3.40.50.1240">
    <property type="entry name" value="Phosphoglycerate mutase-like"/>
    <property type="match status" value="1"/>
</dbReference>
<dbReference type="SUPFAM" id="SSF53254">
    <property type="entry name" value="Phosphoglycerate mutase-like"/>
    <property type="match status" value="1"/>
</dbReference>
<evidence type="ECO:0000313" key="5">
    <source>
        <dbReference type="Proteomes" id="UP000295075"/>
    </source>
</evidence>
<dbReference type="OrthoDB" id="4120859at2"/>
<feature type="active site" description="Proton donor/acceptor" evidence="2">
    <location>
        <position position="79"/>
    </location>
</feature>
<dbReference type="GO" id="GO:0043456">
    <property type="term" value="P:regulation of pentose-phosphate shunt"/>
    <property type="evidence" value="ECO:0007669"/>
    <property type="project" value="TreeGrafter"/>
</dbReference>
<keyword evidence="5" id="KW-1185">Reference proteome</keyword>
<dbReference type="InterPro" id="IPR029033">
    <property type="entry name" value="His_PPase_superfam"/>
</dbReference>
<dbReference type="EMBL" id="SMKA01000233">
    <property type="protein sequence ID" value="TDC19232.1"/>
    <property type="molecule type" value="Genomic_DNA"/>
</dbReference>
<dbReference type="RefSeq" id="WP_132413870.1">
    <property type="nucleotide sequence ID" value="NZ_SMKA01000233.1"/>
</dbReference>
<dbReference type="Proteomes" id="UP000295075">
    <property type="component" value="Unassembled WGS sequence"/>
</dbReference>
<evidence type="ECO:0000256" key="1">
    <source>
        <dbReference type="ARBA" id="ARBA00022801"/>
    </source>
</evidence>
<dbReference type="GO" id="GO:0005829">
    <property type="term" value="C:cytosol"/>
    <property type="evidence" value="ECO:0007669"/>
    <property type="project" value="TreeGrafter"/>
</dbReference>
<gene>
    <name evidence="4" type="ORF">E1261_34365</name>
</gene>
<dbReference type="GO" id="GO:0004331">
    <property type="term" value="F:fructose-2,6-bisphosphate 2-phosphatase activity"/>
    <property type="evidence" value="ECO:0007669"/>
    <property type="project" value="TreeGrafter"/>
</dbReference>
<accession>A0A4R4PEA2</accession>
<name>A0A4R4PEA2_9ACTN</name>
<feature type="binding site" evidence="3">
    <location>
        <position position="57"/>
    </location>
    <ligand>
        <name>substrate</name>
    </ligand>
</feature>
<dbReference type="InterPro" id="IPR013078">
    <property type="entry name" value="His_Pase_superF_clade-1"/>
</dbReference>
<reference evidence="4 5" key="1">
    <citation type="submission" date="2019-03" db="EMBL/GenBank/DDBJ databases">
        <title>Draft genome sequences of novel Actinobacteria.</title>
        <authorList>
            <person name="Sahin N."/>
            <person name="Ay H."/>
            <person name="Saygin H."/>
        </authorList>
    </citation>
    <scope>NUCLEOTIDE SEQUENCE [LARGE SCALE GENOMIC DNA]</scope>
    <source>
        <strain evidence="4 5">JCM 30547</strain>
    </source>
</reference>
<organism evidence="4 5">
    <name type="scientific">Kribbella albertanoniae</name>
    <dbReference type="NCBI Taxonomy" id="1266829"/>
    <lineage>
        <taxon>Bacteria</taxon>
        <taxon>Bacillati</taxon>
        <taxon>Actinomycetota</taxon>
        <taxon>Actinomycetes</taxon>
        <taxon>Propionibacteriales</taxon>
        <taxon>Kribbellaceae</taxon>
        <taxon>Kribbella</taxon>
    </lineage>
</organism>
<feature type="active site" description="Tele-phosphohistidine intermediate" evidence="2">
    <location>
        <position position="10"/>
    </location>
</feature>